<keyword evidence="5" id="KW-1015">Disulfide bond</keyword>
<feature type="transmembrane region" description="Helical" evidence="7">
    <location>
        <begin position="132"/>
        <end position="153"/>
    </location>
</feature>
<dbReference type="PANTHER" id="PTHR12639">
    <property type="entry name" value="VITAMIN K-DEPENDENT GAMMA-CARBOXYLASE"/>
    <property type="match status" value="1"/>
</dbReference>
<dbReference type="InterPro" id="IPR011020">
    <property type="entry name" value="HTTM-like"/>
</dbReference>
<dbReference type="PANTHER" id="PTHR12639:SF7">
    <property type="entry name" value="HTTM DOMAIN-CONTAINING PROTEIN"/>
    <property type="match status" value="1"/>
</dbReference>
<reference evidence="9 10" key="1">
    <citation type="submission" date="2019-02" db="EMBL/GenBank/DDBJ databases">
        <title>Deep-cultivation of Planctomycetes and their phenomic and genomic characterization uncovers novel biology.</title>
        <authorList>
            <person name="Wiegand S."/>
            <person name="Jogler M."/>
            <person name="Boedeker C."/>
            <person name="Pinto D."/>
            <person name="Vollmers J."/>
            <person name="Rivas-Marin E."/>
            <person name="Kohn T."/>
            <person name="Peeters S.H."/>
            <person name="Heuer A."/>
            <person name="Rast P."/>
            <person name="Oberbeckmann S."/>
            <person name="Bunk B."/>
            <person name="Jeske O."/>
            <person name="Meyerdierks A."/>
            <person name="Storesund J.E."/>
            <person name="Kallscheuer N."/>
            <person name="Luecker S."/>
            <person name="Lage O.M."/>
            <person name="Pohl T."/>
            <person name="Merkel B.J."/>
            <person name="Hornburger P."/>
            <person name="Mueller R.-W."/>
            <person name="Bruemmer F."/>
            <person name="Labrenz M."/>
            <person name="Spormann A.M."/>
            <person name="Op den Camp H."/>
            <person name="Overmann J."/>
            <person name="Amann R."/>
            <person name="Jetten M.S.M."/>
            <person name="Mascher T."/>
            <person name="Medema M.H."/>
            <person name="Devos D.P."/>
            <person name="Kaster A.-K."/>
            <person name="Ovreas L."/>
            <person name="Rohde M."/>
            <person name="Galperin M.Y."/>
            <person name="Jogler C."/>
        </authorList>
    </citation>
    <scope>NUCLEOTIDE SEQUENCE [LARGE SCALE GENOMIC DNA]</scope>
    <source>
        <strain evidence="9 10">Pan181</strain>
    </source>
</reference>
<dbReference type="Proteomes" id="UP000315750">
    <property type="component" value="Chromosome"/>
</dbReference>
<dbReference type="Pfam" id="PF22777">
    <property type="entry name" value="VKGC_lumenal_dom"/>
    <property type="match status" value="2"/>
</dbReference>
<evidence type="ECO:0000313" key="10">
    <source>
        <dbReference type="Proteomes" id="UP000315750"/>
    </source>
</evidence>
<keyword evidence="4 7" id="KW-0472">Membrane</keyword>
<keyword evidence="3 7" id="KW-1133">Transmembrane helix</keyword>
<evidence type="ECO:0000313" key="9">
    <source>
        <dbReference type="EMBL" id="QDU56135.1"/>
    </source>
</evidence>
<protein>
    <submittedName>
        <fullName evidence="9">Vitamin K-dependent gamma-carboxylase</fullName>
    </submittedName>
</protein>
<keyword evidence="10" id="KW-1185">Reference proteome</keyword>
<dbReference type="GO" id="GO:0012505">
    <property type="term" value="C:endomembrane system"/>
    <property type="evidence" value="ECO:0007669"/>
    <property type="project" value="UniProtKB-SubCell"/>
</dbReference>
<dbReference type="GO" id="GO:0008488">
    <property type="term" value="F:gamma-glutamyl carboxylase activity"/>
    <property type="evidence" value="ECO:0007669"/>
    <property type="project" value="InterPro"/>
</dbReference>
<evidence type="ECO:0000256" key="1">
    <source>
        <dbReference type="ARBA" id="ARBA00004127"/>
    </source>
</evidence>
<name>A0A518AN31_9BACT</name>
<feature type="transmembrane region" description="Helical" evidence="7">
    <location>
        <begin position="233"/>
        <end position="257"/>
    </location>
</feature>
<organism evidence="9 10">
    <name type="scientific">Aeoliella mucimassa</name>
    <dbReference type="NCBI Taxonomy" id="2527972"/>
    <lineage>
        <taxon>Bacteria</taxon>
        <taxon>Pseudomonadati</taxon>
        <taxon>Planctomycetota</taxon>
        <taxon>Planctomycetia</taxon>
        <taxon>Pirellulales</taxon>
        <taxon>Lacipirellulaceae</taxon>
        <taxon>Aeoliella</taxon>
    </lineage>
</organism>
<dbReference type="Pfam" id="PF05090">
    <property type="entry name" value="HTTM"/>
    <property type="match status" value="1"/>
</dbReference>
<feature type="domain" description="HTTM-like" evidence="8">
    <location>
        <begin position="23"/>
        <end position="300"/>
    </location>
</feature>
<dbReference type="InterPro" id="IPR053934">
    <property type="entry name" value="HTTM_dom"/>
</dbReference>
<dbReference type="AlphaFoldDB" id="A0A518AN31"/>
<evidence type="ECO:0000256" key="7">
    <source>
        <dbReference type="SAM" id="Phobius"/>
    </source>
</evidence>
<evidence type="ECO:0000256" key="2">
    <source>
        <dbReference type="ARBA" id="ARBA00022692"/>
    </source>
</evidence>
<dbReference type="KEGG" id="amuc:Pan181_23390"/>
<dbReference type="GO" id="GO:0019842">
    <property type="term" value="F:vitamin binding"/>
    <property type="evidence" value="ECO:0007669"/>
    <property type="project" value="TreeGrafter"/>
</dbReference>
<keyword evidence="2 7" id="KW-0812">Transmembrane</keyword>
<dbReference type="RefSeq" id="WP_145246889.1">
    <property type="nucleotide sequence ID" value="NZ_CP036278.1"/>
</dbReference>
<feature type="transmembrane region" description="Helical" evidence="7">
    <location>
        <begin position="32"/>
        <end position="51"/>
    </location>
</feature>
<evidence type="ECO:0000256" key="3">
    <source>
        <dbReference type="ARBA" id="ARBA00022989"/>
    </source>
</evidence>
<evidence type="ECO:0000256" key="4">
    <source>
        <dbReference type="ARBA" id="ARBA00023136"/>
    </source>
</evidence>
<evidence type="ECO:0000259" key="8">
    <source>
        <dbReference type="SMART" id="SM00752"/>
    </source>
</evidence>
<dbReference type="SMART" id="SM00752">
    <property type="entry name" value="HTTM"/>
    <property type="match status" value="1"/>
</dbReference>
<sequence length="737" mass="84660">MGSRRTKPTHSPPMLDRLEQLFSKPVDGASLAVFRICFGLIMAWHIASYLIPGDGIRKLDFYYVDAVWNFSYMGFEWVRPWAEPWLTIHFVVASIAAIFVAVGLYYRAASITLFLSYTYFFLLEATNYNNHYYLMCLLAMLLSCMPATRRFSLDNLRAARRVRAADASPSPVDGLIPFWPVLLLRFQIFLVYFYGGIAKLNSDWLTGEPLLAPGDMLYTFLDSTIGLPNSLQVNHVCLMLAWGGLFYDLSVGLLLLWKRTRWIAIGLTFLFHLHNHFIFPIGVFPVMAFTSTLIFFPTDWPIQATRWLRCKATRQPVAANSLPKPQPRLRVSRVAVGLICLFVVWQSTWPLRHYFVAGDANWTEECQDFSWRMMLRAKAAGFLVYRVTDPDLQIVDSEDRSQIDWDACPAGTPKAVYASVDSHLFNWNHHPGMSTIYEPALGIRVIYTPTAAESSAIDLVEANKAKITERWQAAFNSEPEIEESISLNEAIAEIRQRIESPEVRRQFHPSTIAQLVGWIDELATAVTEQQKAEASSEAFQVAVTGALDRLSRSQLYSIVRPTLERLHPFALQGGVYSEKRFLVIRDSNRSVDLDDQALLALSHGEPYLVWVDFSRLRPVDWRGLPKSMVTFEDRMLNVVWNHFHDIHSQQLEKFTVRPYLIRQYARHIADCWEESTGRRPEVQASSYIMLNYYFPRPLVDPEVDLAKVAYDPLHHNDWILPRATHRIDLSNLPRSRH</sequence>
<proteinExistence type="predicted"/>
<dbReference type="EMBL" id="CP036278">
    <property type="protein sequence ID" value="QDU56135.1"/>
    <property type="molecule type" value="Genomic_DNA"/>
</dbReference>
<feature type="transmembrane region" description="Helical" evidence="7">
    <location>
        <begin position="174"/>
        <end position="195"/>
    </location>
</feature>
<evidence type="ECO:0000256" key="6">
    <source>
        <dbReference type="ARBA" id="ARBA00023239"/>
    </source>
</evidence>
<keyword evidence="6" id="KW-0456">Lyase</keyword>
<comment type="subcellular location">
    <subcellularLocation>
        <location evidence="1">Endomembrane system</location>
        <topology evidence="1">Multi-pass membrane protein</topology>
    </subcellularLocation>
</comment>
<dbReference type="InterPro" id="IPR007782">
    <property type="entry name" value="VKG_COase"/>
</dbReference>
<evidence type="ECO:0000256" key="5">
    <source>
        <dbReference type="ARBA" id="ARBA00023157"/>
    </source>
</evidence>
<gene>
    <name evidence="9" type="ORF">Pan181_23390</name>
</gene>
<accession>A0A518AN31</accession>
<dbReference type="InterPro" id="IPR053935">
    <property type="entry name" value="VKGC_lumenal_dom"/>
</dbReference>
<feature type="transmembrane region" description="Helical" evidence="7">
    <location>
        <begin position="85"/>
        <end position="106"/>
    </location>
</feature>
<dbReference type="OrthoDB" id="341137at2"/>